<protein>
    <submittedName>
        <fullName evidence="2">Uncharacterized protein</fullName>
    </submittedName>
</protein>
<accession>A0AAD6UT28</accession>
<dbReference type="AlphaFoldDB" id="A0AAD6UT28"/>
<reference evidence="2" key="1">
    <citation type="submission" date="2023-03" db="EMBL/GenBank/DDBJ databases">
        <title>Massive genome expansion in bonnet fungi (Mycena s.s.) driven by repeated elements and novel gene families across ecological guilds.</title>
        <authorList>
            <consortium name="Lawrence Berkeley National Laboratory"/>
            <person name="Harder C.B."/>
            <person name="Miyauchi S."/>
            <person name="Viragh M."/>
            <person name="Kuo A."/>
            <person name="Thoen E."/>
            <person name="Andreopoulos B."/>
            <person name="Lu D."/>
            <person name="Skrede I."/>
            <person name="Drula E."/>
            <person name="Henrissat B."/>
            <person name="Morin E."/>
            <person name="Kohler A."/>
            <person name="Barry K."/>
            <person name="LaButti K."/>
            <person name="Morin E."/>
            <person name="Salamov A."/>
            <person name="Lipzen A."/>
            <person name="Mereny Z."/>
            <person name="Hegedus B."/>
            <person name="Baldrian P."/>
            <person name="Stursova M."/>
            <person name="Weitz H."/>
            <person name="Taylor A."/>
            <person name="Grigoriev I.V."/>
            <person name="Nagy L.G."/>
            <person name="Martin F."/>
            <person name="Kauserud H."/>
        </authorList>
    </citation>
    <scope>NUCLEOTIDE SEQUENCE</scope>
    <source>
        <strain evidence="2">9144</strain>
    </source>
</reference>
<dbReference type="EMBL" id="JARJCW010000132">
    <property type="protein sequence ID" value="KAJ7191495.1"/>
    <property type="molecule type" value="Genomic_DNA"/>
</dbReference>
<feature type="region of interest" description="Disordered" evidence="1">
    <location>
        <begin position="524"/>
        <end position="618"/>
    </location>
</feature>
<gene>
    <name evidence="2" type="ORF">GGX14DRAFT_381166</name>
</gene>
<feature type="non-terminal residue" evidence="2">
    <location>
        <position position="1"/>
    </location>
</feature>
<sequence length="618" mass="71583">LFVPDLLHEVELGVVKSLFTHLIRLLHAHDKAAVDTLDKRFREVPTFARIIRIFHANVSEMKKMAARDFEDIMQCLIPPIERLLPEHDEIILDLWFDMCLWHALAKLRMHSDTTAKLLKEQTSELGRTVRRFAKETEAIETYETPREHRIRQKRYGETAAGARKVKKLNINTPKFHALGYYYGLVIWIGTTDSVSTQISELAHRIIKRIYGKTNRRKFERQVANHERRLRLLRAIRRRMTAKAAGGTASAPAPQHQNGVNVQDDLQPDGSEEMTCTPPRFHHQIGESQKSWLEVKDFANGRVWADDPAFKDFILNLKKHLLQRIMKVDENKVFTVDDLLQISFRAHRLYTHKTMRINYTTYDLQRDQDTINPRRNRYLMVLSQDDEHPFLYAEVISILHANIGHPDLPGGLERMEFLYVRWLDLDPSHVGGMNTKRLHRVKYLDHNNGDAFGFLDPQLVVRATHLIPAFYQGHTKSYLPRSLIRPLEQNDEDWCSFYVNFFVDRDMLMRYLRCGVGHRNVSWSSRRDSAAASRNRTDEDEHGLAMDIDLVQPTTTGTVTLPDEPGPDEPIPDEGNPDSEPELNSDEEEEDVPAGDEEEDLSFEGDDDVLQDIVGFDEL</sequence>
<organism evidence="2 3">
    <name type="scientific">Mycena pura</name>
    <dbReference type="NCBI Taxonomy" id="153505"/>
    <lineage>
        <taxon>Eukaryota</taxon>
        <taxon>Fungi</taxon>
        <taxon>Dikarya</taxon>
        <taxon>Basidiomycota</taxon>
        <taxon>Agaricomycotina</taxon>
        <taxon>Agaricomycetes</taxon>
        <taxon>Agaricomycetidae</taxon>
        <taxon>Agaricales</taxon>
        <taxon>Marasmiineae</taxon>
        <taxon>Mycenaceae</taxon>
        <taxon>Mycena</taxon>
    </lineage>
</organism>
<proteinExistence type="predicted"/>
<evidence type="ECO:0000256" key="1">
    <source>
        <dbReference type="SAM" id="MobiDB-lite"/>
    </source>
</evidence>
<feature type="compositionally biased region" description="Acidic residues" evidence="1">
    <location>
        <begin position="564"/>
        <end position="618"/>
    </location>
</feature>
<comment type="caution">
    <text evidence="2">The sequence shown here is derived from an EMBL/GenBank/DDBJ whole genome shotgun (WGS) entry which is preliminary data.</text>
</comment>
<name>A0AAD6UT28_9AGAR</name>
<evidence type="ECO:0000313" key="2">
    <source>
        <dbReference type="EMBL" id="KAJ7191495.1"/>
    </source>
</evidence>
<feature type="compositionally biased region" description="Basic and acidic residues" evidence="1">
    <location>
        <begin position="524"/>
        <end position="543"/>
    </location>
</feature>
<evidence type="ECO:0000313" key="3">
    <source>
        <dbReference type="Proteomes" id="UP001219525"/>
    </source>
</evidence>
<dbReference type="Proteomes" id="UP001219525">
    <property type="component" value="Unassembled WGS sequence"/>
</dbReference>
<keyword evidence="3" id="KW-1185">Reference proteome</keyword>